<sequence>ISNPRICLERAFAAPLLRSYTRRNTSVEAYGNEYYFQNGLVIQAAGTTPYGPYVERISLGHTDCSKMNLEEYFELSRSVWTPESYDLFENNCNNFSNYLADFLVQKGIPSHILELPNIVRESPAFRQLFGTRRNE</sequence>
<keyword evidence="2" id="KW-0645">Protease</keyword>
<dbReference type="SMART" id="SM01179">
    <property type="entry name" value="DUF862"/>
    <property type="match status" value="1"/>
</dbReference>
<dbReference type="AlphaFoldDB" id="A0A1B6JLA8"/>
<evidence type="ECO:0000256" key="2">
    <source>
        <dbReference type="ARBA" id="ARBA00022670"/>
    </source>
</evidence>
<dbReference type="Gene3D" id="3.90.1720.30">
    <property type="entry name" value="PPPDE domains"/>
    <property type="match status" value="1"/>
</dbReference>
<accession>A0A1B6JLA8</accession>
<feature type="domain" description="PPPDE" evidence="4">
    <location>
        <begin position="1"/>
        <end position="122"/>
    </location>
</feature>
<dbReference type="EMBL" id="GECU01007824">
    <property type="protein sequence ID" value="JAS99882.1"/>
    <property type="molecule type" value="Transcribed_RNA"/>
</dbReference>
<protein>
    <recommendedName>
        <fullName evidence="4">PPPDE domain-containing protein</fullName>
    </recommendedName>
</protein>
<evidence type="ECO:0000256" key="1">
    <source>
        <dbReference type="ARBA" id="ARBA00008140"/>
    </source>
</evidence>
<dbReference type="InterPro" id="IPR042266">
    <property type="entry name" value="PPPDE_sf"/>
</dbReference>
<reference evidence="5" key="1">
    <citation type="submission" date="2015-11" db="EMBL/GenBank/DDBJ databases">
        <title>De novo transcriptome assembly of four potential Pierce s Disease insect vectors from Arizona vineyards.</title>
        <authorList>
            <person name="Tassone E.E."/>
        </authorList>
    </citation>
    <scope>NUCLEOTIDE SEQUENCE</scope>
</reference>
<keyword evidence="3" id="KW-0378">Hydrolase</keyword>
<evidence type="ECO:0000259" key="4">
    <source>
        <dbReference type="PROSITE" id="PS51858"/>
    </source>
</evidence>
<dbReference type="InterPro" id="IPR008580">
    <property type="entry name" value="PPPDE_dom"/>
</dbReference>
<evidence type="ECO:0000256" key="3">
    <source>
        <dbReference type="ARBA" id="ARBA00022801"/>
    </source>
</evidence>
<dbReference type="PANTHER" id="PTHR12378:SF7">
    <property type="entry name" value="DESUMOYLATING ISOPEPTIDASE 1"/>
    <property type="match status" value="1"/>
</dbReference>
<comment type="similarity">
    <text evidence="1">Belongs to the DeSI family.</text>
</comment>
<name>A0A1B6JLA8_9HEMI</name>
<organism evidence="5">
    <name type="scientific">Homalodisca liturata</name>
    <dbReference type="NCBI Taxonomy" id="320908"/>
    <lineage>
        <taxon>Eukaryota</taxon>
        <taxon>Metazoa</taxon>
        <taxon>Ecdysozoa</taxon>
        <taxon>Arthropoda</taxon>
        <taxon>Hexapoda</taxon>
        <taxon>Insecta</taxon>
        <taxon>Pterygota</taxon>
        <taxon>Neoptera</taxon>
        <taxon>Paraneoptera</taxon>
        <taxon>Hemiptera</taxon>
        <taxon>Auchenorrhyncha</taxon>
        <taxon>Membracoidea</taxon>
        <taxon>Cicadellidae</taxon>
        <taxon>Cicadellinae</taxon>
        <taxon>Proconiini</taxon>
        <taxon>Homalodisca</taxon>
    </lineage>
</organism>
<evidence type="ECO:0000313" key="5">
    <source>
        <dbReference type="EMBL" id="JAS99882.1"/>
    </source>
</evidence>
<dbReference type="Pfam" id="PF05903">
    <property type="entry name" value="Peptidase_C97"/>
    <property type="match status" value="1"/>
</dbReference>
<dbReference type="GO" id="GO:0070646">
    <property type="term" value="P:protein modification by small protein removal"/>
    <property type="evidence" value="ECO:0007669"/>
    <property type="project" value="TreeGrafter"/>
</dbReference>
<dbReference type="PANTHER" id="PTHR12378">
    <property type="entry name" value="DESUMOYLATING ISOPEPTIDASE"/>
    <property type="match status" value="1"/>
</dbReference>
<dbReference type="GO" id="GO:0006508">
    <property type="term" value="P:proteolysis"/>
    <property type="evidence" value="ECO:0007669"/>
    <property type="project" value="UniProtKB-KW"/>
</dbReference>
<feature type="non-terminal residue" evidence="5">
    <location>
        <position position="1"/>
    </location>
</feature>
<proteinExistence type="inferred from homology"/>
<dbReference type="PROSITE" id="PS51858">
    <property type="entry name" value="PPPDE"/>
    <property type="match status" value="1"/>
</dbReference>
<dbReference type="GO" id="GO:0008233">
    <property type="term" value="F:peptidase activity"/>
    <property type="evidence" value="ECO:0007669"/>
    <property type="project" value="UniProtKB-KW"/>
</dbReference>
<gene>
    <name evidence="5" type="ORF">g.1520</name>
</gene>